<dbReference type="AlphaFoldDB" id="A0A821NC31"/>
<organism evidence="2 3">
    <name type="scientific">Rotaria socialis</name>
    <dbReference type="NCBI Taxonomy" id="392032"/>
    <lineage>
        <taxon>Eukaryota</taxon>
        <taxon>Metazoa</taxon>
        <taxon>Spiralia</taxon>
        <taxon>Gnathifera</taxon>
        <taxon>Rotifera</taxon>
        <taxon>Eurotatoria</taxon>
        <taxon>Bdelloidea</taxon>
        <taxon>Philodinida</taxon>
        <taxon>Philodinidae</taxon>
        <taxon>Rotaria</taxon>
    </lineage>
</organism>
<evidence type="ECO:0000313" key="1">
    <source>
        <dbReference type="EMBL" id="CAF3753274.1"/>
    </source>
</evidence>
<proteinExistence type="predicted"/>
<name>A0A821NC31_9BILA</name>
<evidence type="ECO:0000313" key="3">
    <source>
        <dbReference type="Proteomes" id="UP000663838"/>
    </source>
</evidence>
<comment type="caution">
    <text evidence="2">The sequence shown here is derived from an EMBL/GenBank/DDBJ whole genome shotgun (WGS) entry which is preliminary data.</text>
</comment>
<reference evidence="2" key="1">
    <citation type="submission" date="2021-02" db="EMBL/GenBank/DDBJ databases">
        <authorList>
            <person name="Nowell W R."/>
        </authorList>
    </citation>
    <scope>NUCLEOTIDE SEQUENCE</scope>
</reference>
<dbReference type="EMBL" id="CAJOBS010001995">
    <property type="protein sequence ID" value="CAF4782052.1"/>
    <property type="molecule type" value="Genomic_DNA"/>
</dbReference>
<sequence length="103" mass="12070">MGYHPMVLSQFSIFWRKSTFEGGGGLKEQYSYYDEDDDDRMPTESPPTITEAMEMIRKLHLLATTQEPQLHQLVNELESKLTGVYIHSKPKRQTILEDFFKQN</sequence>
<evidence type="ECO:0000313" key="2">
    <source>
        <dbReference type="EMBL" id="CAF4782052.1"/>
    </source>
</evidence>
<accession>A0A821NC31</accession>
<dbReference type="Proteomes" id="UP000663865">
    <property type="component" value="Unassembled WGS sequence"/>
</dbReference>
<dbReference type="EMBL" id="CAJNYV010005574">
    <property type="protein sequence ID" value="CAF3753274.1"/>
    <property type="molecule type" value="Genomic_DNA"/>
</dbReference>
<gene>
    <name evidence="1" type="ORF">KIK155_LOCUS29831</name>
    <name evidence="2" type="ORF">TOA249_LOCUS22210</name>
</gene>
<protein>
    <submittedName>
        <fullName evidence="2">Uncharacterized protein</fullName>
    </submittedName>
</protein>
<dbReference type="Proteomes" id="UP000663838">
    <property type="component" value="Unassembled WGS sequence"/>
</dbReference>